<reference evidence="16" key="1">
    <citation type="submission" date="2022-07" db="EMBL/GenBank/DDBJ databases">
        <title>Draft genome sequence of Zalerion maritima ATCC 34329, a (micro)plastics degrading marine fungus.</title>
        <authorList>
            <person name="Paco A."/>
            <person name="Goncalves M.F.M."/>
            <person name="Rocha-Santos T.A.P."/>
            <person name="Alves A."/>
        </authorList>
    </citation>
    <scope>NUCLEOTIDE SEQUENCE</scope>
    <source>
        <strain evidence="16">ATCC 34329</strain>
    </source>
</reference>
<dbReference type="EMBL" id="JAKWBI020000047">
    <property type="protein sequence ID" value="KAJ2904681.1"/>
    <property type="molecule type" value="Genomic_DNA"/>
</dbReference>
<feature type="coiled-coil region" evidence="12">
    <location>
        <begin position="595"/>
        <end position="629"/>
    </location>
</feature>
<accession>A0AAD5S2Z8</accession>
<dbReference type="FunFam" id="1.10.418.30:FF:000001">
    <property type="entry name" value="Probable kinetochore protein ndc80"/>
    <property type="match status" value="1"/>
</dbReference>
<keyword evidence="10 11" id="KW-0137">Centromere</keyword>
<evidence type="ECO:0000256" key="4">
    <source>
        <dbReference type="ARBA" id="ARBA00022618"/>
    </source>
</evidence>
<feature type="compositionally biased region" description="Polar residues" evidence="13">
    <location>
        <begin position="85"/>
        <end position="112"/>
    </location>
</feature>
<dbReference type="GO" id="GO:0051315">
    <property type="term" value="P:attachment of mitotic spindle microtubules to kinetochore"/>
    <property type="evidence" value="ECO:0007669"/>
    <property type="project" value="UniProtKB-UniRule"/>
</dbReference>
<protein>
    <recommendedName>
        <fullName evidence="11">Kinetochore protein NDC80</fullName>
    </recommendedName>
</protein>
<evidence type="ECO:0000256" key="3">
    <source>
        <dbReference type="ARBA" id="ARBA00022454"/>
    </source>
</evidence>
<comment type="subunit">
    <text evidence="11">Component of the NDC80 complex.</text>
</comment>
<keyword evidence="7 12" id="KW-0175">Coiled coil</keyword>
<gene>
    <name evidence="16" type="ORF">MKZ38_007422</name>
</gene>
<evidence type="ECO:0000256" key="1">
    <source>
        <dbReference type="ARBA" id="ARBA00002772"/>
    </source>
</evidence>
<dbReference type="PANTHER" id="PTHR10643">
    <property type="entry name" value="KINETOCHORE PROTEIN NDC80"/>
    <property type="match status" value="1"/>
</dbReference>
<feature type="compositionally biased region" description="Polar residues" evidence="13">
    <location>
        <begin position="130"/>
        <end position="142"/>
    </location>
</feature>
<keyword evidence="4 11" id="KW-0132">Cell division</keyword>
<evidence type="ECO:0000256" key="2">
    <source>
        <dbReference type="ARBA" id="ARBA00007050"/>
    </source>
</evidence>
<dbReference type="GO" id="GO:0005634">
    <property type="term" value="C:nucleus"/>
    <property type="evidence" value="ECO:0007669"/>
    <property type="project" value="UniProtKB-SubCell"/>
</dbReference>
<dbReference type="InterPro" id="IPR057091">
    <property type="entry name" value="NDC80_loop"/>
</dbReference>
<proteinExistence type="inferred from homology"/>
<evidence type="ECO:0000256" key="13">
    <source>
        <dbReference type="SAM" id="MobiDB-lite"/>
    </source>
</evidence>
<dbReference type="InterPro" id="IPR005550">
    <property type="entry name" value="Kinetochore_Ndc80"/>
</dbReference>
<feature type="compositionally biased region" description="Polar residues" evidence="13">
    <location>
        <begin position="43"/>
        <end position="63"/>
    </location>
</feature>
<keyword evidence="9 11" id="KW-0131">Cell cycle</keyword>
<comment type="caution">
    <text evidence="16">The sequence shown here is derived from an EMBL/GenBank/DDBJ whole genome shotgun (WGS) entry which is preliminary data.</text>
</comment>
<keyword evidence="17" id="KW-1185">Reference proteome</keyword>
<keyword evidence="8 11" id="KW-0539">Nucleus</keyword>
<dbReference type="InterPro" id="IPR038273">
    <property type="entry name" value="Ndc80_sf"/>
</dbReference>
<evidence type="ECO:0000259" key="14">
    <source>
        <dbReference type="Pfam" id="PF03801"/>
    </source>
</evidence>
<keyword evidence="3 11" id="KW-0158">Chromosome</keyword>
<organism evidence="16 17">
    <name type="scientific">Zalerion maritima</name>
    <dbReference type="NCBI Taxonomy" id="339359"/>
    <lineage>
        <taxon>Eukaryota</taxon>
        <taxon>Fungi</taxon>
        <taxon>Dikarya</taxon>
        <taxon>Ascomycota</taxon>
        <taxon>Pezizomycotina</taxon>
        <taxon>Sordariomycetes</taxon>
        <taxon>Lulworthiomycetidae</taxon>
        <taxon>Lulworthiales</taxon>
        <taxon>Lulworthiaceae</taxon>
        <taxon>Zalerion</taxon>
    </lineage>
</organism>
<dbReference type="Pfam" id="PF03801">
    <property type="entry name" value="Ndc80_HEC"/>
    <property type="match status" value="1"/>
</dbReference>
<comment type="subcellular location">
    <subcellularLocation>
        <location evidence="11">Chromosome</location>
        <location evidence="11">Centromere</location>
        <location evidence="11">Kinetochore</location>
    </subcellularLocation>
    <subcellularLocation>
        <location evidence="11">Nucleus</location>
    </subcellularLocation>
</comment>
<evidence type="ECO:0000256" key="6">
    <source>
        <dbReference type="ARBA" id="ARBA00022838"/>
    </source>
</evidence>
<dbReference type="PANTHER" id="PTHR10643:SF2">
    <property type="entry name" value="KINETOCHORE PROTEIN NDC80 HOMOLOG"/>
    <property type="match status" value="1"/>
</dbReference>
<feature type="coiled-coil region" evidence="12">
    <location>
        <begin position="338"/>
        <end position="365"/>
    </location>
</feature>
<keyword evidence="6 11" id="KW-0995">Kinetochore</keyword>
<evidence type="ECO:0000256" key="8">
    <source>
        <dbReference type="ARBA" id="ARBA00023242"/>
    </source>
</evidence>
<dbReference type="InterPro" id="IPR055260">
    <property type="entry name" value="Ndc80_CH"/>
</dbReference>
<name>A0AAD5S2Z8_9PEZI</name>
<evidence type="ECO:0000256" key="10">
    <source>
        <dbReference type="ARBA" id="ARBA00023328"/>
    </source>
</evidence>
<sequence length="739" mass="83821">MSQDTGGWSIRRPRETLGTLNHNSALPQPPSAMKRQSIAPGSAFSNHGRSASGSRQSLMQRPSQPMYGRASVGPGSMGEFGLSSVKRSSFQTPAPGTTQLKNFNSASANRNATESDRRSSSVYRPRPSATAPTGTMGHQSFFQPAPPAAGVPRDPRPLKDRSFQSRIVQELLEYLAQGNFEMEMNYTLSPNFVKSPTQRDFNYLFQWLYKRIDPTHRFQKNIDQEVPPLLKQMRYPYERGITKSQISAVGGQNWPIFLGLLHWMMQMAQMLEGFSSQRYDGACAEAGTDVTGDRIIFNFLCDAYKEWLCMDEELDDEESNKVLAPHVGNMAKAFEHHNTKYIDEVQMLETENQRLKKEIEDLEKSTPDPRVLDNYMTIMEEDRVKFEEYIALANGRIEKYEAKIKVLQGEHENLVSEVKDADHERRELQLAVDELGISMQDIDRMNSERERLQRNLETATSRLDDTKRRLADKESEASRKLDDLERAVDRYNSLAYQIGLIPSTAVNADGREFELSVTVGDGPSFGSSTSQFKGSLGSSESERLLVDSVTGYQPAHILNLDLRGSVKSSFLSLRKEISERRGLAIDAMMKDHDLLDSVKEKIEDKVNEVEALSHRLRAAEEEYEKTKEVTQTQRMNSDAQIENMEKKLAKMKSGLVETVELMEQRELNVNLEYDQLTQRASSLREELHTETEKIISDVIKFKIHIQKSLDDYQSFVADELEKELANDEEGGDDAMDVDG</sequence>
<evidence type="ECO:0000259" key="15">
    <source>
        <dbReference type="Pfam" id="PF24487"/>
    </source>
</evidence>
<dbReference type="Proteomes" id="UP001201980">
    <property type="component" value="Unassembled WGS sequence"/>
</dbReference>
<evidence type="ECO:0000313" key="17">
    <source>
        <dbReference type="Proteomes" id="UP001201980"/>
    </source>
</evidence>
<evidence type="ECO:0000256" key="5">
    <source>
        <dbReference type="ARBA" id="ARBA00022776"/>
    </source>
</evidence>
<dbReference type="GO" id="GO:0051301">
    <property type="term" value="P:cell division"/>
    <property type="evidence" value="ECO:0007669"/>
    <property type="project" value="UniProtKB-UniRule"/>
</dbReference>
<evidence type="ECO:0000256" key="7">
    <source>
        <dbReference type="ARBA" id="ARBA00023054"/>
    </source>
</evidence>
<feature type="coiled-coil region" evidence="12">
    <location>
        <begin position="390"/>
        <end position="494"/>
    </location>
</feature>
<comment type="function">
    <text evidence="1 11">Acts as a component of the essential kinetochore-associated NDC80 complex, which is required for chromosome segregation and spindle checkpoint activity.</text>
</comment>
<dbReference type="Pfam" id="PF24487">
    <property type="entry name" value="NDC80_loop"/>
    <property type="match status" value="1"/>
</dbReference>
<evidence type="ECO:0000313" key="16">
    <source>
        <dbReference type="EMBL" id="KAJ2904681.1"/>
    </source>
</evidence>
<dbReference type="AlphaFoldDB" id="A0AAD5S2Z8"/>
<feature type="region of interest" description="Disordered" evidence="13">
    <location>
        <begin position="1"/>
        <end position="159"/>
    </location>
</feature>
<keyword evidence="5 11" id="KW-0498">Mitosis</keyword>
<evidence type="ECO:0000256" key="11">
    <source>
        <dbReference type="RuleBase" id="RU368072"/>
    </source>
</evidence>
<evidence type="ECO:0000256" key="9">
    <source>
        <dbReference type="ARBA" id="ARBA00023306"/>
    </source>
</evidence>
<dbReference type="GO" id="GO:0031262">
    <property type="term" value="C:Ndc80 complex"/>
    <property type="evidence" value="ECO:0007669"/>
    <property type="project" value="UniProtKB-UniRule"/>
</dbReference>
<feature type="domain" description="Kinetochore protein Ndc80 CH" evidence="14">
    <location>
        <begin position="124"/>
        <end position="273"/>
    </location>
</feature>
<dbReference type="Gene3D" id="1.10.418.30">
    <property type="entry name" value="Ncd80 complex, Ncd80 subunit"/>
    <property type="match status" value="1"/>
</dbReference>
<evidence type="ECO:0000256" key="12">
    <source>
        <dbReference type="SAM" id="Coils"/>
    </source>
</evidence>
<comment type="similarity">
    <text evidence="2 11">Belongs to the NDC80/HEC1 family.</text>
</comment>
<feature type="domain" description="Kinetochore protein NDC80 loop region" evidence="15">
    <location>
        <begin position="453"/>
        <end position="525"/>
    </location>
</feature>